<feature type="transmembrane region" description="Helical" evidence="1">
    <location>
        <begin position="57"/>
        <end position="80"/>
    </location>
</feature>
<accession>A0ABR7X1W5</accession>
<dbReference type="Proteomes" id="UP000606600">
    <property type="component" value="Unassembled WGS sequence"/>
</dbReference>
<organism evidence="2 3">
    <name type="scientific">Mucilaginibacter pankratovii</name>
    <dbReference type="NCBI Taxonomy" id="2772110"/>
    <lineage>
        <taxon>Bacteria</taxon>
        <taxon>Pseudomonadati</taxon>
        <taxon>Bacteroidota</taxon>
        <taxon>Sphingobacteriia</taxon>
        <taxon>Sphingobacteriales</taxon>
        <taxon>Sphingobacteriaceae</taxon>
        <taxon>Mucilaginibacter</taxon>
    </lineage>
</organism>
<reference evidence="2 3" key="1">
    <citation type="submission" date="2020-09" db="EMBL/GenBank/DDBJ databases">
        <title>Novel species of Mucilaginibacter isolated from a glacier on the Tibetan Plateau.</title>
        <authorList>
            <person name="Liu Q."/>
            <person name="Xin Y.-H."/>
        </authorList>
    </citation>
    <scope>NUCLEOTIDE SEQUENCE [LARGE SCALE GENOMIC DNA]</scope>
    <source>
        <strain evidence="2 3">ZT4R22</strain>
    </source>
</reference>
<evidence type="ECO:0000313" key="2">
    <source>
        <dbReference type="EMBL" id="MBD1367517.1"/>
    </source>
</evidence>
<keyword evidence="1" id="KW-0472">Membrane</keyword>
<keyword evidence="3" id="KW-1185">Reference proteome</keyword>
<evidence type="ECO:0000313" key="3">
    <source>
        <dbReference type="Proteomes" id="UP000606600"/>
    </source>
</evidence>
<gene>
    <name evidence="2" type="ORF">IDJ77_27150</name>
</gene>
<name>A0ABR7X1W5_9SPHI</name>
<protein>
    <submittedName>
        <fullName evidence="2">Uncharacterized protein</fullName>
    </submittedName>
</protein>
<feature type="transmembrane region" description="Helical" evidence="1">
    <location>
        <begin position="92"/>
        <end position="112"/>
    </location>
</feature>
<dbReference type="RefSeq" id="WP_191192150.1">
    <property type="nucleotide sequence ID" value="NZ_JACWMY010000022.1"/>
</dbReference>
<evidence type="ECO:0000256" key="1">
    <source>
        <dbReference type="SAM" id="Phobius"/>
    </source>
</evidence>
<dbReference type="EMBL" id="JACWMY010000022">
    <property type="protein sequence ID" value="MBD1367517.1"/>
    <property type="molecule type" value="Genomic_DNA"/>
</dbReference>
<sequence>MMKQIVIKFVVPLTIVSFSLITMRSIAFVDDIGSIDFTGFPFLYTCKGFHTSMSQQFFLLPLLVDLVVYLLIWFVIFLSLKNFVDINKAPRFIPVTLILLATVFFAINILLANNPDNIFLLKRDFEIKVEQRDFYVVSWF</sequence>
<keyword evidence="1" id="KW-0812">Transmembrane</keyword>
<comment type="caution">
    <text evidence="2">The sequence shown here is derived from an EMBL/GenBank/DDBJ whole genome shotgun (WGS) entry which is preliminary data.</text>
</comment>
<proteinExistence type="predicted"/>
<keyword evidence="1" id="KW-1133">Transmembrane helix</keyword>